<sequence length="73" mass="7638">MNFTKIAVSAGCILALCAGCGTNDTSSTKEKASSGGVTKEITASVNKMETIISKLNDSAEKGDKKRLKRRGKS</sequence>
<protein>
    <submittedName>
        <fullName evidence="1">Lipoprotein binding ferrous or ferric iron for transport</fullName>
    </submittedName>
</protein>
<evidence type="ECO:0000313" key="1">
    <source>
        <dbReference type="EMBL" id="KIU06178.1"/>
    </source>
</evidence>
<organism evidence="1 2">
    <name type="scientific">Bacillus subtilis</name>
    <dbReference type="NCBI Taxonomy" id="1423"/>
    <lineage>
        <taxon>Bacteria</taxon>
        <taxon>Bacillati</taxon>
        <taxon>Bacillota</taxon>
        <taxon>Bacilli</taxon>
        <taxon>Bacillales</taxon>
        <taxon>Bacillaceae</taxon>
        <taxon>Bacillus</taxon>
    </lineage>
</organism>
<keyword evidence="1" id="KW-0449">Lipoprotein</keyword>
<comment type="caution">
    <text evidence="1">The sequence shown here is derived from an EMBL/GenBank/DDBJ whole genome shotgun (WGS) entry which is preliminary data.</text>
</comment>
<dbReference type="EMBL" id="JXBC01000013">
    <property type="protein sequence ID" value="KIU06178.1"/>
    <property type="molecule type" value="Genomic_DNA"/>
</dbReference>
<dbReference type="PATRIC" id="fig|1423.173.peg.4722"/>
<proteinExistence type="predicted"/>
<accession>A0A0D1IBC4</accession>
<dbReference type="Proteomes" id="UP000032247">
    <property type="component" value="Unassembled WGS sequence"/>
</dbReference>
<reference evidence="1 2" key="1">
    <citation type="submission" date="2014-12" db="EMBL/GenBank/DDBJ databases">
        <title>Comparative genome analysis of Bacillus coagulans HM-08, Clostridium butyricum HM-68, Bacillus subtilis HM-66 and Bacillus licheniformis BL-09.</title>
        <authorList>
            <person name="Zhang H."/>
        </authorList>
    </citation>
    <scope>NUCLEOTIDE SEQUENCE [LARGE SCALE GENOMIC DNA]</scope>
    <source>
        <strain evidence="1 2">HM-66</strain>
    </source>
</reference>
<gene>
    <name evidence="1" type="ORF">SC09_contig4orf01233</name>
</gene>
<evidence type="ECO:0000313" key="2">
    <source>
        <dbReference type="Proteomes" id="UP000032247"/>
    </source>
</evidence>
<name>A0A0D1IBC4_BACIU</name>
<dbReference type="AlphaFoldDB" id="A0A0D1IBC4"/>